<keyword evidence="1" id="KW-0732">Signal</keyword>
<evidence type="ECO:0000313" key="4">
    <source>
        <dbReference type="Proteomes" id="UP001398556"/>
    </source>
</evidence>
<evidence type="ECO:0000313" key="3">
    <source>
        <dbReference type="EMBL" id="MEL1240333.1"/>
    </source>
</evidence>
<dbReference type="EMBL" id="JBBYHU010000006">
    <property type="protein sequence ID" value="MEL1240333.1"/>
    <property type="molecule type" value="Genomic_DNA"/>
</dbReference>
<feature type="domain" description="3-keto-alpha-glucoside-1,2-lyase/3-keto-2-hydroxy-glucal hydratase" evidence="2">
    <location>
        <begin position="246"/>
        <end position="452"/>
    </location>
</feature>
<keyword evidence="4" id="KW-1185">Reference proteome</keyword>
<evidence type="ECO:0000256" key="1">
    <source>
        <dbReference type="SAM" id="SignalP"/>
    </source>
</evidence>
<feature type="chain" id="PRO_5045963244" evidence="1">
    <location>
        <begin position="23"/>
        <end position="454"/>
    </location>
</feature>
<feature type="domain" description="3-keto-alpha-glucoside-1,2-lyase/3-keto-2-hydroxy-glucal hydratase" evidence="2">
    <location>
        <begin position="25"/>
        <end position="212"/>
    </location>
</feature>
<comment type="caution">
    <text evidence="3">The sequence shown here is derived from an EMBL/GenBank/DDBJ whole genome shotgun (WGS) entry which is preliminary data.</text>
</comment>
<reference evidence="3 4" key="1">
    <citation type="submission" date="2024-04" db="EMBL/GenBank/DDBJ databases">
        <title>Flavobacterium sp. DGU99 16S ribosomal RNA gene Genome sequencing and assembly.</title>
        <authorList>
            <person name="Park S."/>
        </authorList>
    </citation>
    <scope>NUCLEOTIDE SEQUENCE [LARGE SCALE GENOMIC DNA]</scope>
    <source>
        <strain evidence="3 4">DGU99</strain>
    </source>
</reference>
<protein>
    <submittedName>
        <fullName evidence="3">DUF1080 domain-containing protein</fullName>
    </submittedName>
</protein>
<name>A0ABU9HJN3_9FLAO</name>
<dbReference type="Proteomes" id="UP001398556">
    <property type="component" value="Unassembled WGS sequence"/>
</dbReference>
<proteinExistence type="predicted"/>
<dbReference type="Pfam" id="PF06439">
    <property type="entry name" value="3keto-disac_hyd"/>
    <property type="match status" value="2"/>
</dbReference>
<sequence length="454" mass="51046">MKTKKIVWFSLFLLIVMSSAFSQEKWEMLFNGKDFKGWSKIGGKAEYVIKDGAIIGISKAGTPNTFLATNKKYGDFILELEYKVEEGLNSGIQFRSQSRKEYKDGRVHGYQFEIDPSSRAWSGGIYDEARRGWIYPMEKNPQAKVAYKPSQWNHVRIEAIGTSVRTWLNGILCASILDNLPEASNGFIALQVHEIYKAEDEGKTVQWKDIKICTTHLESVKTPAEETVYQANCIDNTISPMEEKQGWKLLWDGKTTAGWRAAKGTTFPSGGWAIENGMLKVLNAAGAESANGGDIVTIKKYKNFELTVDFKITDGANSGIKYFVDTNINKGEGSSIGCEFQILDDKKHPDAKMGVNGNRTLGSLYDLITASSDKFFRKSDFNTARIVVNGSKVTHYLNDKIVVQYERGTQMWRALVAYSKYAKYPNFGELEEGNILLQDHGNEVIFKNIKIKEL</sequence>
<gene>
    <name evidence="3" type="ORF">AAEO59_04665</name>
</gene>
<dbReference type="InterPro" id="IPR010496">
    <property type="entry name" value="AL/BT2_dom"/>
</dbReference>
<dbReference type="Gene3D" id="2.60.120.560">
    <property type="entry name" value="Exo-inulinase, domain 1"/>
    <property type="match status" value="2"/>
</dbReference>
<accession>A0ABU9HJN3</accession>
<organism evidence="3 4">
    <name type="scientific">Flavobacterium flavipallidum</name>
    <dbReference type="NCBI Taxonomy" id="3139140"/>
    <lineage>
        <taxon>Bacteria</taxon>
        <taxon>Pseudomonadati</taxon>
        <taxon>Bacteroidota</taxon>
        <taxon>Flavobacteriia</taxon>
        <taxon>Flavobacteriales</taxon>
        <taxon>Flavobacteriaceae</taxon>
        <taxon>Flavobacterium</taxon>
    </lineage>
</organism>
<evidence type="ECO:0000259" key="2">
    <source>
        <dbReference type="Pfam" id="PF06439"/>
    </source>
</evidence>
<feature type="signal peptide" evidence="1">
    <location>
        <begin position="1"/>
        <end position="22"/>
    </location>
</feature>
<dbReference type="RefSeq" id="WP_341699578.1">
    <property type="nucleotide sequence ID" value="NZ_JBBYHU010000006.1"/>
</dbReference>